<evidence type="ECO:0000313" key="2">
    <source>
        <dbReference type="EMBL" id="MBX0325814.1"/>
    </source>
</evidence>
<protein>
    <submittedName>
        <fullName evidence="2">Zinc ribbon domain-containing protein</fullName>
    </submittedName>
</protein>
<dbReference type="Proteomes" id="UP001430377">
    <property type="component" value="Unassembled WGS sequence"/>
</dbReference>
<organism evidence="2 3">
    <name type="scientific">Haloarcula rubra</name>
    <dbReference type="NCBI Taxonomy" id="2487747"/>
    <lineage>
        <taxon>Archaea</taxon>
        <taxon>Methanobacteriati</taxon>
        <taxon>Methanobacteriota</taxon>
        <taxon>Stenosarchaea group</taxon>
        <taxon>Halobacteria</taxon>
        <taxon>Halobacteriales</taxon>
        <taxon>Haloarculaceae</taxon>
        <taxon>Haloarcula</taxon>
    </lineage>
</organism>
<proteinExistence type="predicted"/>
<sequence>MDGIQQHDLGDGSSLLVSGFNDDDALASVEQQLRRSVDTPTPSGRGSGDGGVASRATNSSTVFGIKGLRTLGMQAHELGDAVRTRRDELYRNEFPLLKPRFTQKCEACESEFDEQNDVCPACGEDALRRPDPEEKRWAKRLFESVNSEGQSLRDLAKYCEVDQWFAGVSVMVIQYDYVIAQGSAMYQDGEVLAKEPDEIVYGDPNTIKPVVDEHNRAGGHWWTCPIHREDPAEQPGRCKTCNAELQEVFFAEQQQQGDHNYYFRDEIVTWAFPMPRLHGLDGLAPAGGVMLRQLILEMMHRYGAAFYDQESDRLPNQLMILHTTNADSFRKEIQRIRDDDDPYDSPILSNEYSPQDSSTPTLEVVDAMPDELLGQSAEIKQDYKEDIRQAIGISNAHDSDLQDAGGLNNEGLQLEVTDRDIASQQHDYIEGWLDTLAKRLGIDDWRIEFLPSTEDDEGALDLQRTLRAGQLAAESGLDARWEDGELVIDSGEFEAPPENPLGGAGDSGEDQPEGSGQDGPDTPTPPGQQSASPRLGNLAKQADDVLFDAHRHIVWAEDGDVEQQAEPFFDEDDNVPEFVIELIQEAINDGALSTSFETLSAGARGRLAALLEDNLTQPQGWSLRSISEDLQDEFGLSEDEANSLARNEVKAINDQAREVAYEQQDIEDEAEFKWLGPEDDRKHEACWWLLEKTNPEHGGTPRPLDELRDLVQEANDRFVDGHDARRYSPHIGCRDTYVQHYNT</sequence>
<accession>A0AAW4Q0P4</accession>
<evidence type="ECO:0000256" key="1">
    <source>
        <dbReference type="SAM" id="MobiDB-lite"/>
    </source>
</evidence>
<gene>
    <name evidence="2" type="ORF">EGH21_22610</name>
</gene>
<dbReference type="RefSeq" id="WP_220620673.1">
    <property type="nucleotide sequence ID" value="NZ_RKLR01000019.1"/>
</dbReference>
<feature type="region of interest" description="Disordered" evidence="1">
    <location>
        <begin position="491"/>
        <end position="534"/>
    </location>
</feature>
<name>A0AAW4Q0P4_9EURY</name>
<dbReference type="AlphaFoldDB" id="A0AAW4Q0P4"/>
<dbReference type="EMBL" id="RKLR01000019">
    <property type="protein sequence ID" value="MBX0325814.1"/>
    <property type="molecule type" value="Genomic_DNA"/>
</dbReference>
<comment type="caution">
    <text evidence="2">The sequence shown here is derived from an EMBL/GenBank/DDBJ whole genome shotgun (WGS) entry which is preliminary data.</text>
</comment>
<evidence type="ECO:0000313" key="3">
    <source>
        <dbReference type="Proteomes" id="UP001430377"/>
    </source>
</evidence>
<keyword evidence="3" id="KW-1185">Reference proteome</keyword>
<reference evidence="2 3" key="1">
    <citation type="submission" date="2021-06" db="EMBL/GenBank/DDBJ databases">
        <title>Halomicroarcula sp. a new haloarchaeum isolated from saline soil.</title>
        <authorList>
            <person name="Duran-Viseras A."/>
            <person name="Sanchez-Porro C."/>
            <person name="Ventosa A."/>
        </authorList>
    </citation>
    <scope>NUCLEOTIDE SEQUENCE [LARGE SCALE GENOMIC DNA]</scope>
    <source>
        <strain evidence="2 3">F13</strain>
    </source>
</reference>
<feature type="region of interest" description="Disordered" evidence="1">
    <location>
        <begin position="31"/>
        <end position="56"/>
    </location>
</feature>